<dbReference type="EMBL" id="JBJXBP010000007">
    <property type="protein sequence ID" value="KAL3820227.1"/>
    <property type="molecule type" value="Genomic_DNA"/>
</dbReference>
<dbReference type="InterPro" id="IPR036873">
    <property type="entry name" value="Rhodanese-like_dom_sf"/>
</dbReference>
<dbReference type="CDD" id="cd00158">
    <property type="entry name" value="RHOD"/>
    <property type="match status" value="1"/>
</dbReference>
<comment type="caution">
    <text evidence="2">The sequence shown here is derived from an EMBL/GenBank/DDBJ whole genome shotgun (WGS) entry which is preliminary data.</text>
</comment>
<sequence length="110" mass="12344">MASELRWPEVIGFDVQVARYLLNHNRHRYLDIRAEEDFKKGHVKNAVNIPFYLNTPGGKVKNPDFVNQVLLVLGKEDQIVVGCGTGDQSMSATTDLRDAVSPIFLTFSLP</sequence>
<dbReference type="Gene3D" id="3.40.250.10">
    <property type="entry name" value="Rhodanese-like domain"/>
    <property type="match status" value="1"/>
</dbReference>
<evidence type="ECO:0000259" key="1">
    <source>
        <dbReference type="PROSITE" id="PS50206"/>
    </source>
</evidence>
<dbReference type="PANTHER" id="PTHR44542:SF12">
    <property type="entry name" value="THIOSULFATE SULFURTRANSFERASE 18"/>
    <property type="match status" value="1"/>
</dbReference>
<protein>
    <recommendedName>
        <fullName evidence="1">Rhodanese domain-containing protein</fullName>
    </recommendedName>
</protein>
<evidence type="ECO:0000313" key="2">
    <source>
        <dbReference type="EMBL" id="KAL3820227.1"/>
    </source>
</evidence>
<feature type="domain" description="Rhodanese" evidence="1">
    <location>
        <begin position="23"/>
        <end position="99"/>
    </location>
</feature>
<keyword evidence="3" id="KW-1185">Reference proteome</keyword>
<name>A0ABD3S6Z2_9LAMI</name>
<accession>A0ABD3S6Z2</accession>
<reference evidence="2 3" key="1">
    <citation type="submission" date="2024-12" db="EMBL/GenBank/DDBJ databases">
        <title>The unique morphological basis and parallel evolutionary history of personate flowers in Penstemon.</title>
        <authorList>
            <person name="Depatie T.H."/>
            <person name="Wessinger C.A."/>
        </authorList>
    </citation>
    <scope>NUCLEOTIDE SEQUENCE [LARGE SCALE GENOMIC DNA]</scope>
    <source>
        <strain evidence="2">WTNN_2</strain>
        <tissue evidence="2">Leaf</tissue>
    </source>
</reference>
<dbReference type="AlphaFoldDB" id="A0ABD3S6Z2"/>
<dbReference type="InterPro" id="IPR044684">
    <property type="entry name" value="STR17/STR18/HARC1-like"/>
</dbReference>
<evidence type="ECO:0000313" key="3">
    <source>
        <dbReference type="Proteomes" id="UP001634393"/>
    </source>
</evidence>
<dbReference type="PROSITE" id="PS50206">
    <property type="entry name" value="RHODANESE_3"/>
    <property type="match status" value="1"/>
</dbReference>
<dbReference type="Pfam" id="PF00581">
    <property type="entry name" value="Rhodanese"/>
    <property type="match status" value="1"/>
</dbReference>
<proteinExistence type="predicted"/>
<dbReference type="PANTHER" id="PTHR44542">
    <property type="entry name" value="THIOSULFATE SULFURTRANSFERASE 18"/>
    <property type="match status" value="1"/>
</dbReference>
<dbReference type="Proteomes" id="UP001634393">
    <property type="component" value="Unassembled WGS sequence"/>
</dbReference>
<dbReference type="InterPro" id="IPR001763">
    <property type="entry name" value="Rhodanese-like_dom"/>
</dbReference>
<organism evidence="2 3">
    <name type="scientific">Penstemon smallii</name>
    <dbReference type="NCBI Taxonomy" id="265156"/>
    <lineage>
        <taxon>Eukaryota</taxon>
        <taxon>Viridiplantae</taxon>
        <taxon>Streptophyta</taxon>
        <taxon>Embryophyta</taxon>
        <taxon>Tracheophyta</taxon>
        <taxon>Spermatophyta</taxon>
        <taxon>Magnoliopsida</taxon>
        <taxon>eudicotyledons</taxon>
        <taxon>Gunneridae</taxon>
        <taxon>Pentapetalae</taxon>
        <taxon>asterids</taxon>
        <taxon>lamiids</taxon>
        <taxon>Lamiales</taxon>
        <taxon>Plantaginaceae</taxon>
        <taxon>Cheloneae</taxon>
        <taxon>Penstemon</taxon>
    </lineage>
</organism>
<dbReference type="SUPFAM" id="SSF52821">
    <property type="entry name" value="Rhodanese/Cell cycle control phosphatase"/>
    <property type="match status" value="1"/>
</dbReference>
<gene>
    <name evidence="2" type="ORF">ACJIZ3_006132</name>
</gene>